<evidence type="ECO:0000313" key="2">
    <source>
        <dbReference type="Proteomes" id="UP000887565"/>
    </source>
</evidence>
<reference evidence="3" key="1">
    <citation type="submission" date="2022-11" db="UniProtKB">
        <authorList>
            <consortium name="WormBaseParasite"/>
        </authorList>
    </citation>
    <scope>IDENTIFICATION</scope>
</reference>
<organism evidence="2 3">
    <name type="scientific">Romanomermis culicivorax</name>
    <name type="common">Nematode worm</name>
    <dbReference type="NCBI Taxonomy" id="13658"/>
    <lineage>
        <taxon>Eukaryota</taxon>
        <taxon>Metazoa</taxon>
        <taxon>Ecdysozoa</taxon>
        <taxon>Nematoda</taxon>
        <taxon>Enoplea</taxon>
        <taxon>Dorylaimia</taxon>
        <taxon>Mermithida</taxon>
        <taxon>Mermithoidea</taxon>
        <taxon>Mermithidae</taxon>
        <taxon>Romanomermis</taxon>
    </lineage>
</organism>
<dbReference type="Proteomes" id="UP000887565">
    <property type="component" value="Unplaced"/>
</dbReference>
<proteinExistence type="predicted"/>
<accession>A0A915L2U7</accession>
<evidence type="ECO:0000313" key="3">
    <source>
        <dbReference type="WBParaSite" id="nRc.2.0.1.t45051-RA"/>
    </source>
</evidence>
<protein>
    <submittedName>
        <fullName evidence="3">Uncharacterized protein</fullName>
    </submittedName>
</protein>
<feature type="region of interest" description="Disordered" evidence="1">
    <location>
        <begin position="141"/>
        <end position="161"/>
    </location>
</feature>
<name>A0A915L2U7_ROMCU</name>
<dbReference type="WBParaSite" id="nRc.2.0.1.t45051-RA">
    <property type="protein sequence ID" value="nRc.2.0.1.t45051-RA"/>
    <property type="gene ID" value="nRc.2.0.1.g45051"/>
</dbReference>
<feature type="compositionally biased region" description="Low complexity" evidence="1">
    <location>
        <begin position="148"/>
        <end position="157"/>
    </location>
</feature>
<evidence type="ECO:0000256" key="1">
    <source>
        <dbReference type="SAM" id="MobiDB-lite"/>
    </source>
</evidence>
<feature type="region of interest" description="Disordered" evidence="1">
    <location>
        <begin position="1"/>
        <end position="23"/>
    </location>
</feature>
<keyword evidence="2" id="KW-1185">Reference proteome</keyword>
<dbReference type="AlphaFoldDB" id="A0A915L2U7"/>
<sequence length="351" mass="39932">MMILDEEKNSRLQNDEEKARRAQQDVETRIMALNFDEDQFDKRNCVYYPRRLPHSMSMYNDFDRISQRVQHDSDVIIHHPSRCLAQLTAQSEEVGRTTADFVALSTDDEDLAHSTVNAAYGQLVYVAPDVGRMRRRCDLSVDEDADSKTTGTTTKITEMPPRIKPNPRIEELKHIKWTTSNVNRYVDHDFPTLSDPPTDQNQLKMTHDQNLIDNFPPSSDVMRHTDPSSRFPIVVDDQDQLNTTCDQNLVRVFSSLNTTSDYNSSSAPRRIGDRAVHADIKSNIFLQTPKPLNTGASINNNISYEESGACPKTCKYVNHFFGQRTKDNVGNDLLSDSSESVDLNVPLSSFR</sequence>